<evidence type="ECO:0000313" key="9">
    <source>
        <dbReference type="EMBL" id="CCK68485.1"/>
    </source>
</evidence>
<dbReference type="Gene3D" id="1.10.357.30">
    <property type="entry name" value="Exocyst complex subunit Sec15 C-terminal domain, N-terminal subdomain"/>
    <property type="match status" value="1"/>
</dbReference>
<keyword evidence="10" id="KW-1185">Reference proteome</keyword>
<dbReference type="GO" id="GO:0000131">
    <property type="term" value="C:incipient cellular bud site"/>
    <property type="evidence" value="ECO:0007669"/>
    <property type="project" value="EnsemblFungi"/>
</dbReference>
<dbReference type="STRING" id="1071383.J7R131"/>
<comment type="similarity">
    <text evidence="1 5">Belongs to the SEC15 family.</text>
</comment>
<accession>J7R131</accession>
<dbReference type="InterPro" id="IPR048359">
    <property type="entry name" value="EXOC6_Sec15_N"/>
</dbReference>
<dbReference type="OMA" id="FPFHSEQ"/>
<name>J7R131_HUIN7</name>
<dbReference type="PANTHER" id="PTHR12702:SF0">
    <property type="entry name" value="EXOCYST COMPLEX COMPONENT 6"/>
    <property type="match status" value="1"/>
</dbReference>
<dbReference type="KEGG" id="kng:KNAG_0B00360"/>
<dbReference type="InterPro" id="IPR007225">
    <property type="entry name" value="EXOC6/Sec15"/>
</dbReference>
<reference evidence="10" key="2">
    <citation type="submission" date="2012-08" db="EMBL/GenBank/DDBJ databases">
        <title>Genome sequence of Kazachstania naganishii.</title>
        <authorList>
            <person name="Gordon J.L."/>
            <person name="Armisen D."/>
            <person name="Proux-Wera E."/>
            <person name="OhEigeartaigh S.S."/>
            <person name="Byrne K.P."/>
            <person name="Wolfe K.H."/>
        </authorList>
    </citation>
    <scope>NUCLEOTIDE SEQUENCE [LARGE SCALE GENOMIC DNA]</scope>
    <source>
        <strain evidence="10">ATCC MYA-139 / BCRC 22969 / CBS 8797 / CCRC 22969 / KCTC 17520 / NBRC 10181 / NCYC 3082</strain>
    </source>
</reference>
<dbReference type="InterPro" id="IPR042044">
    <property type="entry name" value="EXOC6PINT-1/Sec15/Tip20_C_dom2"/>
</dbReference>
<feature type="compositionally biased region" description="Polar residues" evidence="6">
    <location>
        <begin position="781"/>
        <end position="797"/>
    </location>
</feature>
<evidence type="ECO:0000256" key="2">
    <source>
        <dbReference type="ARBA" id="ARBA00022448"/>
    </source>
</evidence>
<evidence type="ECO:0000256" key="1">
    <source>
        <dbReference type="ARBA" id="ARBA00007944"/>
    </source>
</evidence>
<dbReference type="GO" id="GO:0090522">
    <property type="term" value="P:vesicle tethering involved in exocytosis"/>
    <property type="evidence" value="ECO:0007669"/>
    <property type="project" value="UniProtKB-UniRule"/>
</dbReference>
<dbReference type="AlphaFoldDB" id="J7R131"/>
<feature type="region of interest" description="Disordered" evidence="6">
    <location>
        <begin position="869"/>
        <end position="906"/>
    </location>
</feature>
<dbReference type="GO" id="GO:0005935">
    <property type="term" value="C:cellular bud neck"/>
    <property type="evidence" value="ECO:0007669"/>
    <property type="project" value="EnsemblFungi"/>
</dbReference>
<keyword evidence="4" id="KW-0175">Coiled coil</keyword>
<feature type="compositionally biased region" description="Polar residues" evidence="6">
    <location>
        <begin position="878"/>
        <end position="906"/>
    </location>
</feature>
<dbReference type="PANTHER" id="PTHR12702">
    <property type="entry name" value="SEC15"/>
    <property type="match status" value="1"/>
</dbReference>
<evidence type="ECO:0000259" key="8">
    <source>
        <dbReference type="Pfam" id="PF20651"/>
    </source>
</evidence>
<feature type="domain" description="Exocyst complex component EXOC6/Sec15 N-terminal" evidence="8">
    <location>
        <begin position="84"/>
        <end position="260"/>
    </location>
</feature>
<evidence type="ECO:0000259" key="7">
    <source>
        <dbReference type="Pfam" id="PF04091"/>
    </source>
</evidence>
<dbReference type="GO" id="GO:0016020">
    <property type="term" value="C:membrane"/>
    <property type="evidence" value="ECO:0007669"/>
    <property type="project" value="TreeGrafter"/>
</dbReference>
<dbReference type="InterPro" id="IPR046361">
    <property type="entry name" value="EXOC6/Sec15_C"/>
</dbReference>
<dbReference type="OrthoDB" id="10267033at2759"/>
<dbReference type="Pfam" id="PF04091">
    <property type="entry name" value="Sec15_C"/>
    <property type="match status" value="1"/>
</dbReference>
<dbReference type="InterPro" id="IPR042045">
    <property type="entry name" value="EXOC6/Sec15_C_dom1"/>
</dbReference>
<dbReference type="GO" id="GO:0006886">
    <property type="term" value="P:intracellular protein transport"/>
    <property type="evidence" value="ECO:0007669"/>
    <property type="project" value="InterPro"/>
</dbReference>
<gene>
    <name evidence="9" type="primary">KNAG0B00360</name>
    <name evidence="9" type="ordered locus">KNAG_0B00360</name>
</gene>
<dbReference type="Proteomes" id="UP000006310">
    <property type="component" value="Chromosome 2"/>
</dbReference>
<dbReference type="RefSeq" id="XP_022462731.1">
    <property type="nucleotide sequence ID" value="XM_022611309.1"/>
</dbReference>
<dbReference type="GO" id="GO:0000145">
    <property type="term" value="C:exocyst"/>
    <property type="evidence" value="ECO:0007669"/>
    <property type="project" value="UniProtKB-UniRule"/>
</dbReference>
<evidence type="ECO:0000256" key="5">
    <source>
        <dbReference type="PIRNR" id="PIRNR025007"/>
    </source>
</evidence>
<dbReference type="eggNOG" id="KOG2176">
    <property type="taxonomic scope" value="Eukaryota"/>
</dbReference>
<evidence type="ECO:0000313" key="10">
    <source>
        <dbReference type="Proteomes" id="UP000006310"/>
    </source>
</evidence>
<dbReference type="Pfam" id="PF20651">
    <property type="entry name" value="EXOC6_Sec15_N"/>
    <property type="match status" value="1"/>
</dbReference>
<protein>
    <recommendedName>
        <fullName evidence="5">Exocyst complex component SEC15</fullName>
    </recommendedName>
</protein>
<sequence length="906" mass="104016">MEQDLLLTQEFQKILLNSASVTTPLDADRKGLRKNSIVAVNSSDTKSLNNYEDAFDLDPQAFDKWIPFLRTSLEKNQIDTVVEELEASIDDNFQDLEFQLLQDAQINDKLASSIGKVSGIQSTIEGDLLREVESFQSLLTQSTNELISKKQICVNNNKTSLKITEATILINKVVQLLEISSKCQQLIKERKFFKALQNLDYLEQLYLQEFKDYNFQFLKEIYESVPLLKSVTKDECLNLVKNSFNSNLGKNLSSVGGKVFSAYQDKLLPSWSDKKNTMKLYHNFKFNSPVEISTRDQSVLKSIVLDSFFNLDEFYDSIMIFQKLNEFNNLLPEFTKEYEFRRTKLIHPLLWKKTSISNINSVPGDISMDPFTKQMNLEFLKEYFLKILGFLLYDINLNRSTDFILVNNNYNATNEFWDGLMNRLQPYLRYFLKHNLTTEEDLIQFKDFVSILCCILENYKLSINPLYEIAMETLEKYCQMNIRAFDEEFTSLFNGDDFMPLVVSDPVLYDKVIKICWLTEDKELRDAGNKSRESGVPFSVVLPFSPLYPMTCTLTKKIYSKLTTFVADFYRHELAIVNRILVGTIETIFNNIVNKKIREKLDSKSREEISQILINLDYFIIAAKEFGMHMTKENILQNPDVEIKLTSIKEFTDSRKMAESKLIELIDSKISDILETVNFDWTANEIRHEPDISIIDLGQFLQMMFASTLVNLPYSVQTLLVFREFDSLTRKVLDILLHETPSRITQEGAHNFGVDVKYLQDIIPSLFPSLDFNGENTGLSASVGNTPVTPSTPTFSGSVDDGASTVRENKIRSLEETFTELNQCIALLTTDNWDEYLDSDVRMKKYSRIKRDEALLLIEKVRTHNYSAASANGDVAPQNDSRSGTESGADTGLESSTNRLANSSLR</sequence>
<keyword evidence="2 5" id="KW-0813">Transport</keyword>
<feature type="domain" description="Exocyst complex subunit EXOC6/Sec15 C-terminal" evidence="7">
    <location>
        <begin position="465"/>
        <end position="860"/>
    </location>
</feature>
<dbReference type="Gene3D" id="1.20.58.670">
    <property type="entry name" value="Dsl1p vesicle tethering complex, Tip20p subunit, domain D"/>
    <property type="match status" value="1"/>
</dbReference>
<dbReference type="GeneID" id="34524135"/>
<dbReference type="PIRSF" id="PIRSF025007">
    <property type="entry name" value="Sec15"/>
    <property type="match status" value="1"/>
</dbReference>
<dbReference type="GO" id="GO:0005934">
    <property type="term" value="C:cellular bud tip"/>
    <property type="evidence" value="ECO:0007669"/>
    <property type="project" value="EnsemblFungi"/>
</dbReference>
<dbReference type="HOGENOM" id="CLU_009437_1_0_1"/>
<evidence type="ECO:0000256" key="4">
    <source>
        <dbReference type="ARBA" id="ARBA00023054"/>
    </source>
</evidence>
<keyword evidence="3 5" id="KW-0268">Exocytosis</keyword>
<dbReference type="GO" id="GO:0031267">
    <property type="term" value="F:small GTPase binding"/>
    <property type="evidence" value="ECO:0007669"/>
    <property type="project" value="EnsemblFungi"/>
</dbReference>
<dbReference type="GO" id="GO:0006893">
    <property type="term" value="P:Golgi to plasma membrane transport"/>
    <property type="evidence" value="ECO:0007669"/>
    <property type="project" value="EnsemblFungi"/>
</dbReference>
<organism evidence="9 10">
    <name type="scientific">Huiozyma naganishii (strain ATCC MYA-139 / BCRC 22969 / CBS 8797 / KCTC 17520 / NBRC 10181 / NCYC 3082 / Yp74L-3)</name>
    <name type="common">Yeast</name>
    <name type="synonym">Kazachstania naganishii</name>
    <dbReference type="NCBI Taxonomy" id="1071383"/>
    <lineage>
        <taxon>Eukaryota</taxon>
        <taxon>Fungi</taxon>
        <taxon>Dikarya</taxon>
        <taxon>Ascomycota</taxon>
        <taxon>Saccharomycotina</taxon>
        <taxon>Saccharomycetes</taxon>
        <taxon>Saccharomycetales</taxon>
        <taxon>Saccharomycetaceae</taxon>
        <taxon>Huiozyma</taxon>
    </lineage>
</organism>
<proteinExistence type="inferred from homology"/>
<feature type="region of interest" description="Disordered" evidence="6">
    <location>
        <begin position="781"/>
        <end position="802"/>
    </location>
</feature>
<evidence type="ECO:0000256" key="6">
    <source>
        <dbReference type="SAM" id="MobiDB-lite"/>
    </source>
</evidence>
<dbReference type="EMBL" id="HE978315">
    <property type="protein sequence ID" value="CCK68485.1"/>
    <property type="molecule type" value="Genomic_DNA"/>
</dbReference>
<evidence type="ECO:0000256" key="3">
    <source>
        <dbReference type="ARBA" id="ARBA00022483"/>
    </source>
</evidence>
<comment type="function">
    <text evidence="5">Component of the exocyst complex involved in the docking of exocytic vesicles with fusion sites on the plasma membrane.</text>
</comment>
<reference evidence="9 10" key="1">
    <citation type="journal article" date="2011" name="Proc. Natl. Acad. Sci. U.S.A.">
        <title>Evolutionary erosion of yeast sex chromosomes by mating-type switching accidents.</title>
        <authorList>
            <person name="Gordon J.L."/>
            <person name="Armisen D."/>
            <person name="Proux-Wera E."/>
            <person name="Oheigeartaigh S.S."/>
            <person name="Byrne K.P."/>
            <person name="Wolfe K.H."/>
        </authorList>
    </citation>
    <scope>NUCLEOTIDE SEQUENCE [LARGE SCALE GENOMIC DNA]</scope>
    <source>
        <strain evidence="10">ATCC MYA-139 / BCRC 22969 / CBS 8797 / CCRC 22969 / KCTC 17520 / NBRC 10181 / NCYC 3082</strain>
    </source>
</reference>